<dbReference type="Proteomes" id="UP000732619">
    <property type="component" value="Unassembled WGS sequence"/>
</dbReference>
<reference evidence="1" key="1">
    <citation type="submission" date="2019-04" db="EMBL/GenBank/DDBJ databases">
        <title>Evolution of Biomass-Degrading Anaerobic Consortia Revealed by Metagenomics.</title>
        <authorList>
            <person name="Peng X."/>
        </authorList>
    </citation>
    <scope>NUCLEOTIDE SEQUENCE</scope>
    <source>
        <strain evidence="1">SIG14</strain>
    </source>
</reference>
<name>A0A8T3VV22_METOL</name>
<protein>
    <submittedName>
        <fullName evidence="1">Uncharacterized protein</fullName>
    </submittedName>
</protein>
<dbReference type="InterPro" id="IPR036390">
    <property type="entry name" value="WH_DNA-bd_sf"/>
</dbReference>
<dbReference type="AlphaFoldDB" id="A0A8T3VV22"/>
<organism evidence="1 2">
    <name type="scientific">Methanobrevibacter olleyae</name>
    <dbReference type="NCBI Taxonomy" id="294671"/>
    <lineage>
        <taxon>Archaea</taxon>
        <taxon>Methanobacteriati</taxon>
        <taxon>Methanobacteriota</taxon>
        <taxon>Methanomada group</taxon>
        <taxon>Methanobacteria</taxon>
        <taxon>Methanobacteriales</taxon>
        <taxon>Methanobacteriaceae</taxon>
        <taxon>Methanobrevibacter</taxon>
    </lineage>
</organism>
<accession>A0A8T3VV22</accession>
<dbReference type="EMBL" id="SUTG01000004">
    <property type="protein sequence ID" value="MBE6511805.1"/>
    <property type="molecule type" value="Genomic_DNA"/>
</dbReference>
<evidence type="ECO:0000313" key="1">
    <source>
        <dbReference type="EMBL" id="MBE6511805.1"/>
    </source>
</evidence>
<evidence type="ECO:0000313" key="2">
    <source>
        <dbReference type="Proteomes" id="UP000732619"/>
    </source>
</evidence>
<proteinExistence type="predicted"/>
<gene>
    <name evidence="1" type="ORF">E7Z75_01450</name>
</gene>
<dbReference type="SUPFAM" id="SSF46785">
    <property type="entry name" value="Winged helix' DNA-binding domain"/>
    <property type="match status" value="1"/>
</dbReference>
<sequence>MRFKLFNVLDFSNEQFDLTRYILTSELRLNLILDLYDGEKVFEEIRLHLDKNPGNLIRGLNELIERNLVVKYDKSYSLSNIGYLIALNIINLFDNGMQSIIIMTFGKSIQLFHFRLNS</sequence>
<comment type="caution">
    <text evidence="1">The sequence shown here is derived from an EMBL/GenBank/DDBJ whole genome shotgun (WGS) entry which is preliminary data.</text>
</comment>